<keyword evidence="4" id="KW-0963">Cytoplasm</keyword>
<evidence type="ECO:0000313" key="7">
    <source>
        <dbReference type="Proteomes" id="UP000007460"/>
    </source>
</evidence>
<dbReference type="STRING" id="488538.SAR116_1879"/>
<gene>
    <name evidence="6" type="ordered locus">SAR116_1879</name>
</gene>
<dbReference type="InterPro" id="IPR036388">
    <property type="entry name" value="WH-like_DNA-bd_sf"/>
</dbReference>
<dbReference type="InterPro" id="IPR003783">
    <property type="entry name" value="Regulatory_RecX"/>
</dbReference>
<dbReference type="OrthoDB" id="5507982at2"/>
<dbReference type="Gene3D" id="1.10.10.10">
    <property type="entry name" value="Winged helix-like DNA-binding domain superfamily/Winged helix DNA-binding domain"/>
    <property type="match status" value="1"/>
</dbReference>
<dbReference type="PANTHER" id="PTHR33602">
    <property type="entry name" value="REGULATORY PROTEIN RECX FAMILY PROTEIN"/>
    <property type="match status" value="1"/>
</dbReference>
<evidence type="ECO:0000256" key="3">
    <source>
        <dbReference type="ARBA" id="ARBA00018111"/>
    </source>
</evidence>
<name>D5BMS9_PUNMI</name>
<organism evidence="6 7">
    <name type="scientific">Puniceispirillum marinum (strain IMCC1322)</name>
    <dbReference type="NCBI Taxonomy" id="488538"/>
    <lineage>
        <taxon>Bacteria</taxon>
        <taxon>Pseudomonadati</taxon>
        <taxon>Pseudomonadota</taxon>
        <taxon>Alphaproteobacteria</taxon>
        <taxon>Candidatus Puniceispirillales</taxon>
        <taxon>Candidatus Puniceispirillaceae</taxon>
        <taxon>Candidatus Puniceispirillum</taxon>
    </lineage>
</organism>
<dbReference type="InterPro" id="IPR053924">
    <property type="entry name" value="RecX_HTH_2nd"/>
</dbReference>
<dbReference type="GO" id="GO:0005737">
    <property type="term" value="C:cytoplasm"/>
    <property type="evidence" value="ECO:0007669"/>
    <property type="project" value="UniProtKB-SubCell"/>
</dbReference>
<dbReference type="eggNOG" id="COG2137">
    <property type="taxonomic scope" value="Bacteria"/>
</dbReference>
<reference evidence="6 7" key="1">
    <citation type="journal article" date="2010" name="J. Bacteriol.">
        <title>Complete genome sequence of "Candidatus Puniceispirillum marinum" IMCC1322, a representative of the SAR116 clade in the Alphaproteobacteria.</title>
        <authorList>
            <person name="Oh H.M."/>
            <person name="Kwon K.K."/>
            <person name="Kang I."/>
            <person name="Kang S.G."/>
            <person name="Lee J.H."/>
            <person name="Kim S.J."/>
            <person name="Cho J.C."/>
        </authorList>
    </citation>
    <scope>NUCLEOTIDE SEQUENCE [LARGE SCALE GENOMIC DNA]</scope>
    <source>
        <strain evidence="6 7">IMCC1322</strain>
    </source>
</reference>
<accession>D5BMS9</accession>
<dbReference type="PANTHER" id="PTHR33602:SF1">
    <property type="entry name" value="REGULATORY PROTEIN RECX FAMILY PROTEIN"/>
    <property type="match status" value="1"/>
</dbReference>
<evidence type="ECO:0000256" key="2">
    <source>
        <dbReference type="ARBA" id="ARBA00009695"/>
    </source>
</evidence>
<dbReference type="AlphaFoldDB" id="D5BMS9"/>
<dbReference type="EMBL" id="CP001751">
    <property type="protein sequence ID" value="ADE40122.1"/>
    <property type="molecule type" value="Genomic_DNA"/>
</dbReference>
<dbReference type="KEGG" id="apb:SAR116_1879"/>
<dbReference type="HOGENOM" id="CLU_090972_3_0_5"/>
<proteinExistence type="inferred from homology"/>
<evidence type="ECO:0000256" key="1">
    <source>
        <dbReference type="ARBA" id="ARBA00004496"/>
    </source>
</evidence>
<comment type="similarity">
    <text evidence="2">Belongs to the RecX family.</text>
</comment>
<keyword evidence="7" id="KW-1185">Reference proteome</keyword>
<sequence>MDQTRIKKRLMNKAVHYLGRYATSQHRLGQVLARFATRKLADADAADIDAAIAETIAQCAEFGYVQDDVYARSQARSQRNQGRSARVIRQRLRQHDITNDDIDAAIDEADEHVEDGELLAAFRFAQRRRLGVFTTTSSTTDPQVLRNRHLGSLARAGFAMRICHQVLSVTNRDDAEALIDALARGETLPDL</sequence>
<protein>
    <recommendedName>
        <fullName evidence="3">Regulatory protein RecX</fullName>
    </recommendedName>
</protein>
<dbReference type="GO" id="GO:0006282">
    <property type="term" value="P:regulation of DNA repair"/>
    <property type="evidence" value="ECO:0007669"/>
    <property type="project" value="InterPro"/>
</dbReference>
<dbReference type="Proteomes" id="UP000007460">
    <property type="component" value="Chromosome"/>
</dbReference>
<comment type="subcellular location">
    <subcellularLocation>
        <location evidence="1">Cytoplasm</location>
    </subcellularLocation>
</comment>
<evidence type="ECO:0000256" key="4">
    <source>
        <dbReference type="ARBA" id="ARBA00022490"/>
    </source>
</evidence>
<feature type="domain" description="RecX second three-helical" evidence="5">
    <location>
        <begin position="67"/>
        <end position="106"/>
    </location>
</feature>
<evidence type="ECO:0000313" key="6">
    <source>
        <dbReference type="EMBL" id="ADE40122.1"/>
    </source>
</evidence>
<dbReference type="Pfam" id="PF02631">
    <property type="entry name" value="RecX_HTH2"/>
    <property type="match status" value="1"/>
</dbReference>
<evidence type="ECO:0000259" key="5">
    <source>
        <dbReference type="Pfam" id="PF02631"/>
    </source>
</evidence>